<name>A0A563VRK7_9CYAN</name>
<sequence>MVDAPIEGEAGSGTAVYWVIEPGTAPQW</sequence>
<gene>
    <name evidence="1" type="ORF">H1P_2390001</name>
</gene>
<organism evidence="1 2">
    <name type="scientific">Hyella patelloides LEGE 07179</name>
    <dbReference type="NCBI Taxonomy" id="945734"/>
    <lineage>
        <taxon>Bacteria</taxon>
        <taxon>Bacillati</taxon>
        <taxon>Cyanobacteriota</taxon>
        <taxon>Cyanophyceae</taxon>
        <taxon>Pleurocapsales</taxon>
        <taxon>Hyellaceae</taxon>
        <taxon>Hyella</taxon>
    </lineage>
</organism>
<dbReference type="EMBL" id="CAACVJ010000156">
    <property type="protein sequence ID" value="VEP14088.1"/>
    <property type="molecule type" value="Genomic_DNA"/>
</dbReference>
<dbReference type="AlphaFoldDB" id="A0A563VRK7"/>
<evidence type="ECO:0000313" key="1">
    <source>
        <dbReference type="EMBL" id="VEP14088.1"/>
    </source>
</evidence>
<dbReference type="Proteomes" id="UP000320055">
    <property type="component" value="Unassembled WGS sequence"/>
</dbReference>
<protein>
    <submittedName>
        <fullName evidence="1">Uncharacterized protein</fullName>
    </submittedName>
</protein>
<accession>A0A563VRK7</accession>
<keyword evidence="2" id="KW-1185">Reference proteome</keyword>
<proteinExistence type="predicted"/>
<evidence type="ECO:0000313" key="2">
    <source>
        <dbReference type="Proteomes" id="UP000320055"/>
    </source>
</evidence>
<reference evidence="1 2" key="1">
    <citation type="submission" date="2019-01" db="EMBL/GenBank/DDBJ databases">
        <authorList>
            <person name="Brito A."/>
        </authorList>
    </citation>
    <scope>NUCLEOTIDE SEQUENCE [LARGE SCALE GENOMIC DNA]</scope>
    <source>
        <strain evidence="1">1</strain>
    </source>
</reference>